<dbReference type="EMBL" id="CANHGI010000005">
    <property type="protein sequence ID" value="CAI5451533.1"/>
    <property type="molecule type" value="Genomic_DNA"/>
</dbReference>
<gene>
    <name evidence="3" type="ORF">CAMP_LOCUS14170</name>
</gene>
<dbReference type="Gene3D" id="3.60.15.10">
    <property type="entry name" value="Ribonuclease Z/Hydroxyacylglutathione hydrolase-like"/>
    <property type="match status" value="1"/>
</dbReference>
<dbReference type="PANTHER" id="PTHR23200">
    <property type="entry name" value="METALLO-BETA-LACTAMASE DOMAIN-CONTAINING PROTEIN 1"/>
    <property type="match status" value="1"/>
</dbReference>
<organism evidence="3 4">
    <name type="scientific">Caenorhabditis angaria</name>
    <dbReference type="NCBI Taxonomy" id="860376"/>
    <lineage>
        <taxon>Eukaryota</taxon>
        <taxon>Metazoa</taxon>
        <taxon>Ecdysozoa</taxon>
        <taxon>Nematoda</taxon>
        <taxon>Chromadorea</taxon>
        <taxon>Rhabditida</taxon>
        <taxon>Rhabditina</taxon>
        <taxon>Rhabditomorpha</taxon>
        <taxon>Rhabditoidea</taxon>
        <taxon>Rhabditidae</taxon>
        <taxon>Peloderinae</taxon>
        <taxon>Caenorhabditis</taxon>
    </lineage>
</organism>
<keyword evidence="4" id="KW-1185">Reference proteome</keyword>
<keyword evidence="1" id="KW-1133">Transmembrane helix</keyword>
<reference evidence="3" key="1">
    <citation type="submission" date="2022-11" db="EMBL/GenBank/DDBJ databases">
        <authorList>
            <person name="Kikuchi T."/>
        </authorList>
    </citation>
    <scope>NUCLEOTIDE SEQUENCE</scope>
    <source>
        <strain evidence="3">PS1010</strain>
    </source>
</reference>
<feature type="transmembrane region" description="Helical" evidence="1">
    <location>
        <begin position="414"/>
        <end position="437"/>
    </location>
</feature>
<dbReference type="SUPFAM" id="SSF56281">
    <property type="entry name" value="Metallo-hydrolase/oxidoreductase"/>
    <property type="match status" value="1"/>
</dbReference>
<protein>
    <recommendedName>
        <fullName evidence="5">Metallo-beta-lactamase domain-containing protein</fullName>
    </recommendedName>
</protein>
<evidence type="ECO:0000256" key="1">
    <source>
        <dbReference type="SAM" id="Phobius"/>
    </source>
</evidence>
<evidence type="ECO:0000313" key="3">
    <source>
        <dbReference type="EMBL" id="CAI5451533.1"/>
    </source>
</evidence>
<comment type="caution">
    <text evidence="3">The sequence shown here is derived from an EMBL/GenBank/DDBJ whole genome shotgun (WGS) entry which is preliminary data.</text>
</comment>
<feature type="transmembrane region" description="Helical" evidence="1">
    <location>
        <begin position="449"/>
        <end position="469"/>
    </location>
</feature>
<feature type="chain" id="PRO_5040144522" description="Metallo-beta-lactamase domain-containing protein" evidence="2">
    <location>
        <begin position="17"/>
        <end position="489"/>
    </location>
</feature>
<dbReference type="InterPro" id="IPR039344">
    <property type="entry name" value="MBLAC1"/>
</dbReference>
<feature type="transmembrane region" description="Helical" evidence="1">
    <location>
        <begin position="381"/>
        <end position="408"/>
    </location>
</feature>
<dbReference type="InterPro" id="IPR036866">
    <property type="entry name" value="RibonucZ/Hydroxyglut_hydro"/>
</dbReference>
<dbReference type="PANTHER" id="PTHR23200:SF51">
    <property type="entry name" value="METALLO-BETA-LACTAMASE DOMAIN-CONTAINING PROTEIN"/>
    <property type="match status" value="1"/>
</dbReference>
<dbReference type="AlphaFoldDB" id="A0A9P1ISY2"/>
<feature type="transmembrane region" description="Helical" evidence="1">
    <location>
        <begin position="333"/>
        <end position="351"/>
    </location>
</feature>
<sequence length="489" mass="55269">MFLWIFIFWIGGFGEACETGLTQLRHRDNLQLMRCVPTLPGHPDPCIIQTGGQMSFCQQDGQDYVCCGSAELLVDLIGRQNKMTYLDSWRFYPRDSYYDYQVLVQSSREEHPTSAPIILTTPPPVTITTRRKPAKSLALLQMLTIPSIVRGNYTNSVKINTNSVLVKDGAKCVFVVDTGMPKQKKQIVKNMVAYGTSAKKIKFVIITSSFVHFAGNLNLFPFSQVIMGDSTNFKDSVMFSRRFEKHRTLELCSPNTLITSTPGPTPNSITVIVRNVDLMGTVAIAGALFPNGNDLDVFDLEAIWDIQKFKESRNRIICEVDWIVPSSSAPFKIILLIFAIINFAILTFIFLKQQELIDSFVEKTVDKWNSTSNTEKEDNQLFNLIFMPAIFQQLVVFFVIVSVVGYAITYDFAFLIDFAIFSVAQFLLSGMVLYNGFENKFYNKIMGHYGIFHAVNLIFNAIYTVTIILGKNEQVIEAEKCVAQMTNQI</sequence>
<evidence type="ECO:0008006" key="5">
    <source>
        <dbReference type="Google" id="ProtNLM"/>
    </source>
</evidence>
<evidence type="ECO:0000313" key="4">
    <source>
        <dbReference type="Proteomes" id="UP001152747"/>
    </source>
</evidence>
<accession>A0A9P1ISY2</accession>
<dbReference type="OrthoDB" id="10250730at2759"/>
<proteinExistence type="predicted"/>
<keyword evidence="2" id="KW-0732">Signal</keyword>
<evidence type="ECO:0000256" key="2">
    <source>
        <dbReference type="SAM" id="SignalP"/>
    </source>
</evidence>
<dbReference type="Proteomes" id="UP001152747">
    <property type="component" value="Unassembled WGS sequence"/>
</dbReference>
<keyword evidence="1" id="KW-0812">Transmembrane</keyword>
<keyword evidence="1" id="KW-0472">Membrane</keyword>
<name>A0A9P1ISY2_9PELO</name>
<feature type="signal peptide" evidence="2">
    <location>
        <begin position="1"/>
        <end position="16"/>
    </location>
</feature>